<sequence>MISRPLGPFEGLFTESREQVQFVLELSSPKYLPKIVDQLIDSINAFRLKTDGENLIYSSKNIPAVHQIPSEFKSTYDVAKYVSSIPLDYSKTLANIAVDDHRVAVNVSHMVCDGGFFVDLFKRITENRVLPNDPNGFLPYKMEELFKNEVENTDPKLVKAHVDSVKLLSAVNWSHSSTNDSIMDCKSVYVENEVKNMRFTKDKVGLTDSLWTSLALAYNAHSGSLDHLFNQNSNMNIFDKNQLHNIFGVSTCVDLRNKLLPEQINKNVCNNFTSIFVIPNMSNLTERSTIRELAVEMRKDFLTKRDNGSFFATIKAILNGFPEQPTPTAYAEVSHIGRFVMKPPIVDVYIGQTMKSKPIEMLMPLSVFSKSSETTNTVITRMQYSPTVMTEKDAQTITNMVVHALRNIPNDVTIREAYEELSALKNKI</sequence>
<dbReference type="GeneID" id="94844034"/>
<evidence type="ECO:0008006" key="3">
    <source>
        <dbReference type="Google" id="ProtNLM"/>
    </source>
</evidence>
<reference evidence="1" key="1">
    <citation type="submission" date="2016-10" db="EMBL/GenBank/DDBJ databases">
        <authorList>
            <person name="Benchimol M."/>
            <person name="Almeida L.G."/>
            <person name="Vasconcelos A.T."/>
            <person name="Perreira-Neves A."/>
            <person name="Rosa I.A."/>
            <person name="Tasca T."/>
            <person name="Bogo M.R."/>
            <person name="de Souza W."/>
        </authorList>
    </citation>
    <scope>NUCLEOTIDE SEQUENCE [LARGE SCALE GENOMIC DNA]</scope>
    <source>
        <strain evidence="1">K</strain>
    </source>
</reference>
<organism evidence="1 2">
    <name type="scientific">Tritrichomonas foetus</name>
    <dbReference type="NCBI Taxonomy" id="1144522"/>
    <lineage>
        <taxon>Eukaryota</taxon>
        <taxon>Metamonada</taxon>
        <taxon>Parabasalia</taxon>
        <taxon>Tritrichomonadida</taxon>
        <taxon>Tritrichomonadidae</taxon>
        <taxon>Tritrichomonas</taxon>
    </lineage>
</organism>
<keyword evidence="2" id="KW-1185">Reference proteome</keyword>
<gene>
    <name evidence="1" type="ORF">TRFO_33872</name>
</gene>
<dbReference type="OrthoDB" id="10654842at2759"/>
<dbReference type="AlphaFoldDB" id="A0A1J4JQ17"/>
<comment type="caution">
    <text evidence="1">The sequence shown here is derived from an EMBL/GenBank/DDBJ whole genome shotgun (WGS) entry which is preliminary data.</text>
</comment>
<dbReference type="RefSeq" id="XP_068352748.1">
    <property type="nucleotide sequence ID" value="XM_068509330.1"/>
</dbReference>
<dbReference type="EMBL" id="MLAK01000995">
    <property type="protein sequence ID" value="OHS99611.1"/>
    <property type="molecule type" value="Genomic_DNA"/>
</dbReference>
<accession>A0A1J4JQ17</accession>
<dbReference type="Proteomes" id="UP000179807">
    <property type="component" value="Unassembled WGS sequence"/>
</dbReference>
<dbReference type="VEuPathDB" id="TrichDB:TRFO_33872"/>
<evidence type="ECO:0000313" key="2">
    <source>
        <dbReference type="Proteomes" id="UP000179807"/>
    </source>
</evidence>
<protein>
    <recommendedName>
        <fullName evidence="3">Condensation domain-containing protein</fullName>
    </recommendedName>
</protein>
<proteinExistence type="predicted"/>
<evidence type="ECO:0000313" key="1">
    <source>
        <dbReference type="EMBL" id="OHS99611.1"/>
    </source>
</evidence>
<name>A0A1J4JQ17_9EUKA</name>